<accession>A0A4P7BUD9</accession>
<dbReference type="Proteomes" id="UP000294325">
    <property type="component" value="Chromosome"/>
</dbReference>
<dbReference type="SUPFAM" id="SSF88723">
    <property type="entry name" value="PIN domain-like"/>
    <property type="match status" value="1"/>
</dbReference>
<name>A0A4P7BUD9_9GAMM</name>
<evidence type="ECO:0000313" key="2">
    <source>
        <dbReference type="EMBL" id="QBQ53543.1"/>
    </source>
</evidence>
<reference evidence="2 3" key="1">
    <citation type="submission" date="2019-03" db="EMBL/GenBank/DDBJ databases">
        <title>The genome sequence of Nitrosococcus wardiae strain D1FHST reveals the archetypal metabolic capacity of ammonia-oxidizing Gammaproteobacteria.</title>
        <authorList>
            <person name="Wang L."/>
            <person name="Lim C.K."/>
            <person name="Hanson T.E."/>
            <person name="Dang H."/>
            <person name="Klotz M.G."/>
        </authorList>
    </citation>
    <scope>NUCLEOTIDE SEQUENCE [LARGE SCALE GENOMIC DNA]</scope>
    <source>
        <strain evidence="2 3">D1FHS</strain>
    </source>
</reference>
<sequence>MASLIYLDTHVAAWLYAQGRDAVPQQVAHLLETSDDIRISPMVRLELQYLFEIGRVGQPPLPVLDVLETALGLTVCKAAFSAIVREAEAQIWTRDPFDRLIVAQATLFDAPLVTKDATIHAHYARAIWEIAKF</sequence>
<protein>
    <submittedName>
        <fullName evidence="2">PIN domain-containing protein</fullName>
    </submittedName>
</protein>
<dbReference type="KEGG" id="nwr:E3U44_02755"/>
<evidence type="ECO:0000259" key="1">
    <source>
        <dbReference type="Pfam" id="PF01850"/>
    </source>
</evidence>
<keyword evidence="3" id="KW-1185">Reference proteome</keyword>
<dbReference type="RefSeq" id="WP_134356557.1">
    <property type="nucleotide sequence ID" value="NZ_CP038033.1"/>
</dbReference>
<evidence type="ECO:0000313" key="3">
    <source>
        <dbReference type="Proteomes" id="UP000294325"/>
    </source>
</evidence>
<dbReference type="EMBL" id="CP038033">
    <property type="protein sequence ID" value="QBQ53543.1"/>
    <property type="molecule type" value="Genomic_DNA"/>
</dbReference>
<gene>
    <name evidence="2" type="ORF">E3U44_02755</name>
</gene>
<organism evidence="2 3">
    <name type="scientific">Nitrosococcus wardiae</name>
    <dbReference type="NCBI Taxonomy" id="1814290"/>
    <lineage>
        <taxon>Bacteria</taxon>
        <taxon>Pseudomonadati</taxon>
        <taxon>Pseudomonadota</taxon>
        <taxon>Gammaproteobacteria</taxon>
        <taxon>Chromatiales</taxon>
        <taxon>Chromatiaceae</taxon>
        <taxon>Nitrosococcus</taxon>
    </lineage>
</organism>
<dbReference type="AlphaFoldDB" id="A0A4P7BUD9"/>
<dbReference type="PANTHER" id="PTHR36173:SF1">
    <property type="entry name" value="RIBONUCLEASE VAPC22"/>
    <property type="match status" value="1"/>
</dbReference>
<dbReference type="OrthoDB" id="9798990at2"/>
<proteinExistence type="predicted"/>
<dbReference type="Pfam" id="PF01850">
    <property type="entry name" value="PIN"/>
    <property type="match status" value="1"/>
</dbReference>
<feature type="domain" description="PIN" evidence="1">
    <location>
        <begin position="5"/>
        <end position="119"/>
    </location>
</feature>
<dbReference type="InterPro" id="IPR052919">
    <property type="entry name" value="TA_system_RNase"/>
</dbReference>
<dbReference type="InterPro" id="IPR002716">
    <property type="entry name" value="PIN_dom"/>
</dbReference>
<dbReference type="PANTHER" id="PTHR36173">
    <property type="entry name" value="RIBONUCLEASE VAPC16-RELATED"/>
    <property type="match status" value="1"/>
</dbReference>
<dbReference type="Gene3D" id="3.40.50.1010">
    <property type="entry name" value="5'-nuclease"/>
    <property type="match status" value="1"/>
</dbReference>
<dbReference type="InterPro" id="IPR029060">
    <property type="entry name" value="PIN-like_dom_sf"/>
</dbReference>